<dbReference type="EMBL" id="BART01020052">
    <property type="protein sequence ID" value="GAG99502.1"/>
    <property type="molecule type" value="Genomic_DNA"/>
</dbReference>
<accession>X1D337</accession>
<proteinExistence type="predicted"/>
<reference evidence="1" key="1">
    <citation type="journal article" date="2014" name="Front. Microbiol.">
        <title>High frequency of phylogenetically diverse reductive dehalogenase-homologous genes in deep subseafloor sedimentary metagenomes.</title>
        <authorList>
            <person name="Kawai M."/>
            <person name="Futagami T."/>
            <person name="Toyoda A."/>
            <person name="Takaki Y."/>
            <person name="Nishi S."/>
            <person name="Hori S."/>
            <person name="Arai W."/>
            <person name="Tsubouchi T."/>
            <person name="Morono Y."/>
            <person name="Uchiyama I."/>
            <person name="Ito T."/>
            <person name="Fujiyama A."/>
            <person name="Inagaki F."/>
            <person name="Takami H."/>
        </authorList>
    </citation>
    <scope>NUCLEOTIDE SEQUENCE</scope>
    <source>
        <strain evidence="1">Expedition CK06-06</strain>
    </source>
</reference>
<feature type="non-terminal residue" evidence="1">
    <location>
        <position position="1"/>
    </location>
</feature>
<comment type="caution">
    <text evidence="1">The sequence shown here is derived from an EMBL/GenBank/DDBJ whole genome shotgun (WGS) entry which is preliminary data.</text>
</comment>
<dbReference type="AlphaFoldDB" id="X1D337"/>
<gene>
    <name evidence="1" type="ORF">S01H4_37342</name>
</gene>
<organism evidence="1">
    <name type="scientific">marine sediment metagenome</name>
    <dbReference type="NCBI Taxonomy" id="412755"/>
    <lineage>
        <taxon>unclassified sequences</taxon>
        <taxon>metagenomes</taxon>
        <taxon>ecological metagenomes</taxon>
    </lineage>
</organism>
<protein>
    <submittedName>
        <fullName evidence="1">Uncharacterized protein</fullName>
    </submittedName>
</protein>
<sequence>ADDDREGDALYTTEAGAFTITFEDMKKFVIWKIEQLMLAIQESPDEQWGDPTDQRKAAMLNKLIELKVLVISLDFGEAYDKLLHDIKPLLTGLKVDEDGVEFGNGIFKNAWVTSDDFEAISNQILADLQILIANF</sequence>
<evidence type="ECO:0000313" key="1">
    <source>
        <dbReference type="EMBL" id="GAG99502.1"/>
    </source>
</evidence>
<name>X1D337_9ZZZZ</name>